<dbReference type="EMBL" id="CAMXCT030000068">
    <property type="protein sequence ID" value="CAL4760637.1"/>
    <property type="molecule type" value="Genomic_DNA"/>
</dbReference>
<accession>A0A9P1FG02</accession>
<gene>
    <name evidence="2" type="ORF">C1SCF055_LOCUS1842</name>
</gene>
<reference evidence="2" key="1">
    <citation type="submission" date="2022-10" db="EMBL/GenBank/DDBJ databases">
        <authorList>
            <person name="Chen Y."/>
            <person name="Dougan E. K."/>
            <person name="Chan C."/>
            <person name="Rhodes N."/>
            <person name="Thang M."/>
        </authorList>
    </citation>
    <scope>NUCLEOTIDE SEQUENCE</scope>
</reference>
<sequence length="910" mass="102075">MPWPHDFVDKLTYRLNAFGAPKVLVFAVLLVIWTEIDSKSWQDHSTFAFVETFAGRAETTRMFRCADMRSARMDLPYMSPVKDGQNPMDLCTPSGFATALAVMLRGDQELERQLADLDAQSSTAESLERLLQSQVSRLFKATPQNGLPLDIDMTETLPATESQVTARIVKMFQEGEIESGLAMQLLGGALAKDGGHGCSKKRPLDGNASHDDSKAAKTGEDMSDADADGPSVEELLDQEENALKAKLRRLCEVKKGGKLQDRFVKYRQKTVTKTEKQTNDIANGWYTRDDMVKILKWPAKKINGAIKVCEADPLHLVRMMDQLRLEMFPLPGWAILQLNADLQTLDTEYNKLGDLAARGERDDHNDAWGKEAELAMKSSTFVCTKVATNEAKIRSSPQLLQCVDQSILSTAKKHFKKGEKEEIHKVLPVCRQRGWQQTLAKGPCPKNEEFQHLPLESDRLDKPIGTSGLNTLLDYEDQYLRYGDLKSLPRVKGCKNERSGGDTLQALQDADSGPFLTYVVYKSWKRPSMQASSLSQILTAKAVAEDFGVEQCAENGISLWSKADVTHPERDVFRICILGVKGDAPYLSKVAHFYRSYNTFAKRGDERGPPKGCCPYCLAGTSLCAAEEIATATPKWLPTVAVKLPWTREPAIIKHLMHDRGDPASFFKSDIWHVFHLGFGRSWISSVIQLLLPFLPCSNLDEKWDYLTDHYMQWCRANNKQSHVSRISAYLMSYGDATGAMGNWHKGALTTNLSQWLVDLLGSEGRDPDGLLVKCREATFRVNSLFSTLYKAGAFLGESECAHVAEQGLRFLAVYAELALRMYRANRQFLFPLYPKLHIWHHLILTVKQSGERNQSAINPAMYACQIDEDLIGKASRLSRRVNIRKVASRTLERYLAAAYAAFSKEGWLS</sequence>
<dbReference type="AlphaFoldDB" id="A0A9P1FG02"/>
<evidence type="ECO:0000313" key="3">
    <source>
        <dbReference type="EMBL" id="CAL1126700.1"/>
    </source>
</evidence>
<proteinExistence type="predicted"/>
<dbReference type="Proteomes" id="UP001152797">
    <property type="component" value="Unassembled WGS sequence"/>
</dbReference>
<dbReference type="EMBL" id="CAMXCT020000068">
    <property type="protein sequence ID" value="CAL1126700.1"/>
    <property type="molecule type" value="Genomic_DNA"/>
</dbReference>
<evidence type="ECO:0000313" key="2">
    <source>
        <dbReference type="EMBL" id="CAI3973325.1"/>
    </source>
</evidence>
<reference evidence="3" key="2">
    <citation type="submission" date="2024-04" db="EMBL/GenBank/DDBJ databases">
        <authorList>
            <person name="Chen Y."/>
            <person name="Shah S."/>
            <person name="Dougan E. K."/>
            <person name="Thang M."/>
            <person name="Chan C."/>
        </authorList>
    </citation>
    <scope>NUCLEOTIDE SEQUENCE [LARGE SCALE GENOMIC DNA]</scope>
</reference>
<keyword evidence="4" id="KW-1185">Reference proteome</keyword>
<name>A0A9P1FG02_9DINO</name>
<protein>
    <submittedName>
        <fullName evidence="2">Uncharacterized protein</fullName>
    </submittedName>
</protein>
<organism evidence="2">
    <name type="scientific">Cladocopium goreaui</name>
    <dbReference type="NCBI Taxonomy" id="2562237"/>
    <lineage>
        <taxon>Eukaryota</taxon>
        <taxon>Sar</taxon>
        <taxon>Alveolata</taxon>
        <taxon>Dinophyceae</taxon>
        <taxon>Suessiales</taxon>
        <taxon>Symbiodiniaceae</taxon>
        <taxon>Cladocopium</taxon>
    </lineage>
</organism>
<comment type="caution">
    <text evidence="2">The sequence shown here is derived from an EMBL/GenBank/DDBJ whole genome shotgun (WGS) entry which is preliminary data.</text>
</comment>
<dbReference type="EMBL" id="CAMXCT010000068">
    <property type="protein sequence ID" value="CAI3973325.1"/>
    <property type="molecule type" value="Genomic_DNA"/>
</dbReference>
<evidence type="ECO:0000313" key="4">
    <source>
        <dbReference type="Proteomes" id="UP001152797"/>
    </source>
</evidence>
<feature type="compositionally biased region" description="Basic and acidic residues" evidence="1">
    <location>
        <begin position="202"/>
        <end position="220"/>
    </location>
</feature>
<evidence type="ECO:0000256" key="1">
    <source>
        <dbReference type="SAM" id="MobiDB-lite"/>
    </source>
</evidence>
<feature type="region of interest" description="Disordered" evidence="1">
    <location>
        <begin position="192"/>
        <end position="230"/>
    </location>
</feature>